<evidence type="ECO:0000256" key="1">
    <source>
        <dbReference type="SAM" id="Phobius"/>
    </source>
</evidence>
<keyword evidence="1" id="KW-1133">Transmembrane helix</keyword>
<evidence type="ECO:0000313" key="2">
    <source>
        <dbReference type="EnsemblPlants" id="Zm00001eb196440_P001"/>
    </source>
</evidence>
<keyword evidence="1" id="KW-0472">Membrane</keyword>
<protein>
    <submittedName>
        <fullName evidence="2">Uncharacterized protein</fullName>
    </submittedName>
</protein>
<organism evidence="2 3">
    <name type="scientific">Zea mays</name>
    <name type="common">Maize</name>
    <dbReference type="NCBI Taxonomy" id="4577"/>
    <lineage>
        <taxon>Eukaryota</taxon>
        <taxon>Viridiplantae</taxon>
        <taxon>Streptophyta</taxon>
        <taxon>Embryophyta</taxon>
        <taxon>Tracheophyta</taxon>
        <taxon>Spermatophyta</taxon>
        <taxon>Magnoliopsida</taxon>
        <taxon>Liliopsida</taxon>
        <taxon>Poales</taxon>
        <taxon>Poaceae</taxon>
        <taxon>PACMAD clade</taxon>
        <taxon>Panicoideae</taxon>
        <taxon>Andropogonodae</taxon>
        <taxon>Andropogoneae</taxon>
        <taxon>Tripsacinae</taxon>
        <taxon>Zea</taxon>
    </lineage>
</organism>
<proteinExistence type="predicted"/>
<keyword evidence="3" id="KW-1185">Reference proteome</keyword>
<reference evidence="3" key="1">
    <citation type="journal article" date="2009" name="Science">
        <title>The B73 maize genome: complexity, diversity, and dynamics.</title>
        <authorList>
            <person name="Schnable P.S."/>
            <person name="Ware D."/>
            <person name="Fulton R.S."/>
            <person name="Stein J.C."/>
            <person name="Wei F."/>
            <person name="Pasternak S."/>
            <person name="Liang C."/>
            <person name="Zhang J."/>
            <person name="Fulton L."/>
            <person name="Graves T.A."/>
            <person name="Minx P."/>
            <person name="Reily A.D."/>
            <person name="Courtney L."/>
            <person name="Kruchowski S.S."/>
            <person name="Tomlinson C."/>
            <person name="Strong C."/>
            <person name="Delehaunty K."/>
            <person name="Fronick C."/>
            <person name="Courtney B."/>
            <person name="Rock S.M."/>
            <person name="Belter E."/>
            <person name="Du F."/>
            <person name="Kim K."/>
            <person name="Abbott R.M."/>
            <person name="Cotton M."/>
            <person name="Levy A."/>
            <person name="Marchetto P."/>
            <person name="Ochoa K."/>
            <person name="Jackson S.M."/>
            <person name="Gillam B."/>
            <person name="Chen W."/>
            <person name="Yan L."/>
            <person name="Higginbotham J."/>
            <person name="Cardenas M."/>
            <person name="Waligorski J."/>
            <person name="Applebaum E."/>
            <person name="Phelps L."/>
            <person name="Falcone J."/>
            <person name="Kanchi K."/>
            <person name="Thane T."/>
            <person name="Scimone A."/>
            <person name="Thane N."/>
            <person name="Henke J."/>
            <person name="Wang T."/>
            <person name="Ruppert J."/>
            <person name="Shah N."/>
            <person name="Rotter K."/>
            <person name="Hodges J."/>
            <person name="Ingenthron E."/>
            <person name="Cordes M."/>
            <person name="Kohlberg S."/>
            <person name="Sgro J."/>
            <person name="Delgado B."/>
            <person name="Mead K."/>
            <person name="Chinwalla A."/>
            <person name="Leonard S."/>
            <person name="Crouse K."/>
            <person name="Collura K."/>
            <person name="Kudrna D."/>
            <person name="Currie J."/>
            <person name="He R."/>
            <person name="Angelova A."/>
            <person name="Rajasekar S."/>
            <person name="Mueller T."/>
            <person name="Lomeli R."/>
            <person name="Scara G."/>
            <person name="Ko A."/>
            <person name="Delaney K."/>
            <person name="Wissotski M."/>
            <person name="Lopez G."/>
            <person name="Campos D."/>
            <person name="Braidotti M."/>
            <person name="Ashley E."/>
            <person name="Golser W."/>
            <person name="Kim H."/>
            <person name="Lee S."/>
            <person name="Lin J."/>
            <person name="Dujmic Z."/>
            <person name="Kim W."/>
            <person name="Talag J."/>
            <person name="Zuccolo A."/>
            <person name="Fan C."/>
            <person name="Sebastian A."/>
            <person name="Kramer M."/>
            <person name="Spiegel L."/>
            <person name="Nascimento L."/>
            <person name="Zutavern T."/>
            <person name="Miller B."/>
            <person name="Ambroise C."/>
            <person name="Muller S."/>
            <person name="Spooner W."/>
            <person name="Narechania A."/>
            <person name="Ren L."/>
            <person name="Wei S."/>
            <person name="Kumari S."/>
            <person name="Faga B."/>
            <person name="Levy M.J."/>
            <person name="McMahan L."/>
            <person name="Van Buren P."/>
            <person name="Vaughn M.W."/>
            <person name="Ying K."/>
            <person name="Yeh C.-T."/>
            <person name="Emrich S.J."/>
            <person name="Jia Y."/>
            <person name="Kalyanaraman A."/>
            <person name="Hsia A.-P."/>
            <person name="Barbazuk W.B."/>
            <person name="Baucom R.S."/>
            <person name="Brutnell T.P."/>
            <person name="Carpita N.C."/>
            <person name="Chaparro C."/>
            <person name="Chia J.-M."/>
            <person name="Deragon J.-M."/>
            <person name="Estill J.C."/>
            <person name="Fu Y."/>
            <person name="Jeddeloh J.A."/>
            <person name="Han Y."/>
            <person name="Lee H."/>
            <person name="Li P."/>
            <person name="Lisch D.R."/>
            <person name="Liu S."/>
            <person name="Liu Z."/>
            <person name="Nagel D.H."/>
            <person name="McCann M.C."/>
            <person name="SanMiguel P."/>
            <person name="Myers A.M."/>
            <person name="Nettleton D."/>
            <person name="Nguyen J."/>
            <person name="Penning B.W."/>
            <person name="Ponnala L."/>
            <person name="Schneider K.L."/>
            <person name="Schwartz D.C."/>
            <person name="Sharma A."/>
            <person name="Soderlund C."/>
            <person name="Springer N.M."/>
            <person name="Sun Q."/>
            <person name="Wang H."/>
            <person name="Waterman M."/>
            <person name="Westerman R."/>
            <person name="Wolfgruber T.K."/>
            <person name="Yang L."/>
            <person name="Yu Y."/>
            <person name="Zhang L."/>
            <person name="Zhou S."/>
            <person name="Zhu Q."/>
            <person name="Bennetzen J.L."/>
            <person name="Dawe R.K."/>
            <person name="Jiang J."/>
            <person name="Jiang N."/>
            <person name="Presting G.G."/>
            <person name="Wessler S.R."/>
            <person name="Aluru S."/>
            <person name="Martienssen R.A."/>
            <person name="Clifton S.W."/>
            <person name="McCombie W.R."/>
            <person name="Wing R.A."/>
            <person name="Wilson R.K."/>
        </authorList>
    </citation>
    <scope>NUCLEOTIDE SEQUENCE [LARGE SCALE GENOMIC DNA]</scope>
    <source>
        <strain evidence="3">cv. B73</strain>
    </source>
</reference>
<dbReference type="Proteomes" id="UP000007305">
    <property type="component" value="Chromosome 4"/>
</dbReference>
<evidence type="ECO:0000313" key="3">
    <source>
        <dbReference type="Proteomes" id="UP000007305"/>
    </source>
</evidence>
<dbReference type="AlphaFoldDB" id="A0A804NYV5"/>
<dbReference type="InParanoid" id="A0A804NYV5"/>
<accession>A0A804NYV5</accession>
<dbReference type="EnsemblPlants" id="Zm00001eb196440_T001">
    <property type="protein sequence ID" value="Zm00001eb196440_P001"/>
    <property type="gene ID" value="Zm00001eb196440"/>
</dbReference>
<name>A0A804NYV5_MAIZE</name>
<reference evidence="2" key="3">
    <citation type="submission" date="2021-05" db="UniProtKB">
        <authorList>
            <consortium name="EnsemblPlants"/>
        </authorList>
    </citation>
    <scope>IDENTIFICATION</scope>
    <source>
        <strain evidence="2">cv. B73</strain>
    </source>
</reference>
<reference evidence="2" key="2">
    <citation type="submission" date="2019-07" db="EMBL/GenBank/DDBJ databases">
        <authorList>
            <person name="Seetharam A."/>
            <person name="Woodhouse M."/>
            <person name="Cannon E."/>
        </authorList>
    </citation>
    <scope>NUCLEOTIDE SEQUENCE [LARGE SCALE GENOMIC DNA]</scope>
    <source>
        <strain evidence="2">cv. B73</strain>
    </source>
</reference>
<dbReference type="Gramene" id="Zm00001eb196440_T001">
    <property type="protein sequence ID" value="Zm00001eb196440_P001"/>
    <property type="gene ID" value="Zm00001eb196440"/>
</dbReference>
<sequence length="175" mass="18989">MTDTGLILGEPSSYLFFTIFFSLFSLTLSFSLLFPLEDSIKEYYHHTEEKTKDYEPCATIFNPRITKHCDLRGEGVENGVACDLAEGILSGMFCLGWELRELVRKFYRRAVCEVVLGCRVVVMEQVPRGSKHDNGRGDGVAGGNGGGCAAKGVWGGGGAHGGGHTCGGTGEWWGR</sequence>
<keyword evidence="1" id="KW-0812">Transmembrane</keyword>
<feature type="transmembrane region" description="Helical" evidence="1">
    <location>
        <begin position="14"/>
        <end position="36"/>
    </location>
</feature>